<dbReference type="EMBL" id="JAGINW010000001">
    <property type="protein sequence ID" value="MBP2324500.1"/>
    <property type="molecule type" value="Genomic_DNA"/>
</dbReference>
<keyword evidence="5" id="KW-0547">Nucleotide-binding</keyword>
<evidence type="ECO:0000256" key="2">
    <source>
        <dbReference type="ARBA" id="ARBA00012438"/>
    </source>
</evidence>
<accession>A0ABS4TKF4</accession>
<keyword evidence="9" id="KW-1133">Transmembrane helix</keyword>
<keyword evidence="3" id="KW-0597">Phosphoprotein</keyword>
<evidence type="ECO:0000313" key="11">
    <source>
        <dbReference type="EMBL" id="MBP2324500.1"/>
    </source>
</evidence>
<keyword evidence="12" id="KW-1185">Reference proteome</keyword>
<evidence type="ECO:0000256" key="5">
    <source>
        <dbReference type="ARBA" id="ARBA00022741"/>
    </source>
</evidence>
<comment type="catalytic activity">
    <reaction evidence="1">
        <text>ATP + protein L-histidine = ADP + protein N-phospho-L-histidine.</text>
        <dbReference type="EC" id="2.7.13.3"/>
    </reaction>
</comment>
<protein>
    <recommendedName>
        <fullName evidence="2">histidine kinase</fullName>
        <ecNumber evidence="2">2.7.13.3</ecNumber>
    </recommendedName>
</protein>
<reference evidence="11 12" key="1">
    <citation type="submission" date="2021-03" db="EMBL/GenBank/DDBJ databases">
        <title>Sequencing the genomes of 1000 actinobacteria strains.</title>
        <authorList>
            <person name="Klenk H.-P."/>
        </authorList>
    </citation>
    <scope>NUCLEOTIDE SEQUENCE [LARGE SCALE GENOMIC DNA]</scope>
    <source>
        <strain evidence="11 12">DSM 46670</strain>
    </source>
</reference>
<evidence type="ECO:0000259" key="10">
    <source>
        <dbReference type="Pfam" id="PF07730"/>
    </source>
</evidence>
<keyword evidence="9" id="KW-0812">Transmembrane</keyword>
<dbReference type="Gene3D" id="3.30.565.10">
    <property type="entry name" value="Histidine kinase-like ATPase, C-terminal domain"/>
    <property type="match status" value="1"/>
</dbReference>
<feature type="transmembrane region" description="Helical" evidence="9">
    <location>
        <begin position="27"/>
        <end position="45"/>
    </location>
</feature>
<organism evidence="11 12">
    <name type="scientific">Kibdelosporangium banguiense</name>
    <dbReference type="NCBI Taxonomy" id="1365924"/>
    <lineage>
        <taxon>Bacteria</taxon>
        <taxon>Bacillati</taxon>
        <taxon>Actinomycetota</taxon>
        <taxon>Actinomycetes</taxon>
        <taxon>Pseudonocardiales</taxon>
        <taxon>Pseudonocardiaceae</taxon>
        <taxon>Kibdelosporangium</taxon>
    </lineage>
</organism>
<dbReference type="InterPro" id="IPR036890">
    <property type="entry name" value="HATPase_C_sf"/>
</dbReference>
<dbReference type="CDD" id="cd16917">
    <property type="entry name" value="HATPase_UhpB-NarQ-NarX-like"/>
    <property type="match status" value="1"/>
</dbReference>
<evidence type="ECO:0000256" key="6">
    <source>
        <dbReference type="ARBA" id="ARBA00022777"/>
    </source>
</evidence>
<evidence type="ECO:0000313" key="12">
    <source>
        <dbReference type="Proteomes" id="UP001519332"/>
    </source>
</evidence>
<evidence type="ECO:0000256" key="4">
    <source>
        <dbReference type="ARBA" id="ARBA00022679"/>
    </source>
</evidence>
<comment type="caution">
    <text evidence="11">The sequence shown here is derived from an EMBL/GenBank/DDBJ whole genome shotgun (WGS) entry which is preliminary data.</text>
</comment>
<dbReference type="SUPFAM" id="SSF55874">
    <property type="entry name" value="ATPase domain of HSP90 chaperone/DNA topoisomerase II/histidine kinase"/>
    <property type="match status" value="1"/>
</dbReference>
<dbReference type="InterPro" id="IPR011712">
    <property type="entry name" value="Sig_transdc_His_kin_sub3_dim/P"/>
</dbReference>
<dbReference type="RefSeq" id="WP_209641828.1">
    <property type="nucleotide sequence ID" value="NZ_JAGINW010000001.1"/>
</dbReference>
<keyword evidence="7" id="KW-0067">ATP-binding</keyword>
<gene>
    <name evidence="11" type="ORF">JOF56_004885</name>
</gene>
<feature type="domain" description="Signal transduction histidine kinase subgroup 3 dimerisation and phosphoacceptor" evidence="10">
    <location>
        <begin position="103"/>
        <end position="168"/>
    </location>
</feature>
<evidence type="ECO:0000256" key="7">
    <source>
        <dbReference type="ARBA" id="ARBA00022840"/>
    </source>
</evidence>
<dbReference type="InterPro" id="IPR050482">
    <property type="entry name" value="Sensor_HK_TwoCompSys"/>
</dbReference>
<sequence length="283" mass="30118">MRSGVTEGLIWLVVTGLLLIDSRRNPVPWELVGGLVVVTLAVAAIRRFPVISLALAMSSGVALVFDYGGRVPVWPMLLMASVAYCVYFRHRTRQTETRGRLRERARIAADMHDSLGHELTLIAVRASVLQVSSGLDEQQRKAVGELRESAAAATERLREIIGVLRGPPETIAGLIARSEASGMVIKAKVEDVSPEVEPVAYRVVQEALTNAAKHAPGATVVVEVTRTGVSVINEPPAAPSPGLASGGHGLSGLRDRVKLAGGYFQAGPRDGGFAVTATFRETT</sequence>
<feature type="transmembrane region" description="Helical" evidence="9">
    <location>
        <begin position="73"/>
        <end position="90"/>
    </location>
</feature>
<dbReference type="GO" id="GO:0016301">
    <property type="term" value="F:kinase activity"/>
    <property type="evidence" value="ECO:0007669"/>
    <property type="project" value="UniProtKB-KW"/>
</dbReference>
<dbReference type="Gene3D" id="1.20.5.1930">
    <property type="match status" value="1"/>
</dbReference>
<dbReference type="Proteomes" id="UP001519332">
    <property type="component" value="Unassembled WGS sequence"/>
</dbReference>
<name>A0ABS4TKF4_9PSEU</name>
<evidence type="ECO:0000256" key="8">
    <source>
        <dbReference type="ARBA" id="ARBA00023012"/>
    </source>
</evidence>
<dbReference type="Pfam" id="PF07730">
    <property type="entry name" value="HisKA_3"/>
    <property type="match status" value="1"/>
</dbReference>
<keyword evidence="4" id="KW-0808">Transferase</keyword>
<evidence type="ECO:0000256" key="9">
    <source>
        <dbReference type="SAM" id="Phobius"/>
    </source>
</evidence>
<keyword evidence="6 11" id="KW-0418">Kinase</keyword>
<keyword evidence="9" id="KW-0472">Membrane</keyword>
<proteinExistence type="predicted"/>
<evidence type="ECO:0000256" key="3">
    <source>
        <dbReference type="ARBA" id="ARBA00022553"/>
    </source>
</evidence>
<keyword evidence="8" id="KW-0902">Two-component regulatory system</keyword>
<evidence type="ECO:0000256" key="1">
    <source>
        <dbReference type="ARBA" id="ARBA00000085"/>
    </source>
</evidence>
<dbReference type="EC" id="2.7.13.3" evidence="2"/>
<dbReference type="PANTHER" id="PTHR24421">
    <property type="entry name" value="NITRATE/NITRITE SENSOR PROTEIN NARX-RELATED"/>
    <property type="match status" value="1"/>
</dbReference>
<dbReference type="PANTHER" id="PTHR24421:SF10">
    <property type="entry name" value="NITRATE_NITRITE SENSOR PROTEIN NARQ"/>
    <property type="match status" value="1"/>
</dbReference>